<organism evidence="3 4">
    <name type="scientific">Chitinophaga japonensis</name>
    <name type="common">Flexibacter japonensis</name>
    <dbReference type="NCBI Taxonomy" id="104662"/>
    <lineage>
        <taxon>Bacteria</taxon>
        <taxon>Pseudomonadati</taxon>
        <taxon>Bacteroidota</taxon>
        <taxon>Chitinophagia</taxon>
        <taxon>Chitinophagales</taxon>
        <taxon>Chitinophagaceae</taxon>
        <taxon>Chitinophaga</taxon>
    </lineage>
</organism>
<dbReference type="Gene3D" id="3.30.530.20">
    <property type="match status" value="1"/>
</dbReference>
<feature type="domain" description="Coenzyme Q-binding protein COQ10 START" evidence="2">
    <location>
        <begin position="104"/>
        <end position="229"/>
    </location>
</feature>
<keyword evidence="4" id="KW-1185">Reference proteome</keyword>
<proteinExistence type="inferred from homology"/>
<protein>
    <submittedName>
        <fullName evidence="3">Putative membrane protein</fullName>
    </submittedName>
</protein>
<dbReference type="EMBL" id="VLLG01000005">
    <property type="protein sequence ID" value="TWI84385.1"/>
    <property type="molecule type" value="Genomic_DNA"/>
</dbReference>
<dbReference type="Pfam" id="PF03364">
    <property type="entry name" value="Polyketide_cyc"/>
    <property type="match status" value="1"/>
</dbReference>
<dbReference type="SUPFAM" id="SSF55961">
    <property type="entry name" value="Bet v1-like"/>
    <property type="match status" value="1"/>
</dbReference>
<evidence type="ECO:0000256" key="1">
    <source>
        <dbReference type="ARBA" id="ARBA00008918"/>
    </source>
</evidence>
<evidence type="ECO:0000313" key="3">
    <source>
        <dbReference type="EMBL" id="TWI84385.1"/>
    </source>
</evidence>
<dbReference type="RefSeq" id="WP_158642737.1">
    <property type="nucleotide sequence ID" value="NZ_BAAAFY010000002.1"/>
</dbReference>
<dbReference type="InterPro" id="IPR023393">
    <property type="entry name" value="START-like_dom_sf"/>
</dbReference>
<evidence type="ECO:0000313" key="4">
    <source>
        <dbReference type="Proteomes" id="UP000316778"/>
    </source>
</evidence>
<dbReference type="PANTHER" id="PTHR33824:SF7">
    <property type="entry name" value="POLYKETIDE CYCLASE_DEHYDRASE AND LIPID TRANSPORT SUPERFAMILY PROTEIN"/>
    <property type="match status" value="1"/>
</dbReference>
<dbReference type="OrthoDB" id="9797595at2"/>
<name>A0A562ST09_CHIJA</name>
<dbReference type="AlphaFoldDB" id="A0A562ST09"/>
<reference evidence="3 4" key="1">
    <citation type="journal article" date="2013" name="Stand. Genomic Sci.">
        <title>Genomic Encyclopedia of Type Strains, Phase I: The one thousand microbial genomes (KMG-I) project.</title>
        <authorList>
            <person name="Kyrpides N.C."/>
            <person name="Woyke T."/>
            <person name="Eisen J.A."/>
            <person name="Garrity G."/>
            <person name="Lilburn T.G."/>
            <person name="Beck B.J."/>
            <person name="Whitman W.B."/>
            <person name="Hugenholtz P."/>
            <person name="Klenk H.P."/>
        </authorList>
    </citation>
    <scope>NUCLEOTIDE SEQUENCE [LARGE SCALE GENOMIC DNA]</scope>
    <source>
        <strain evidence="3 4">DSM 13484</strain>
    </source>
</reference>
<dbReference type="PANTHER" id="PTHR33824">
    <property type="entry name" value="POLYKETIDE CYCLASE/DEHYDRASE AND LIPID TRANSPORT SUPERFAMILY PROTEIN"/>
    <property type="match status" value="1"/>
</dbReference>
<evidence type="ECO:0000259" key="2">
    <source>
        <dbReference type="Pfam" id="PF03364"/>
    </source>
</evidence>
<sequence>MDHPNTLLNGHGRPGATALYDSSNVLNVSREGRIASIVAGSLMAGSALGRFRHHPFGSLCRLMAGGYLLYRGLSGNCPLSAMIEERRNRHTRSVNIRTSLVIRKPREEVYSNWRQLGNLPLFMQHLERVEEKDSTHSHWVANGPGGVGTVEWEAEIVKEEPGHLLGWRSVPQSMIATAGRVTFEETPEGHTSVEVMITYRPPAGHVGSGLAWLLNAAFERMVEEDIQRFKAYLETGEVMMEAP</sequence>
<dbReference type="Proteomes" id="UP000316778">
    <property type="component" value="Unassembled WGS sequence"/>
</dbReference>
<comment type="similarity">
    <text evidence="1">Belongs to the ribosome association toxin RatA family.</text>
</comment>
<dbReference type="CDD" id="cd07817">
    <property type="entry name" value="SRPBCC_8"/>
    <property type="match status" value="1"/>
</dbReference>
<dbReference type="InterPro" id="IPR047137">
    <property type="entry name" value="ORF3"/>
</dbReference>
<dbReference type="InterPro" id="IPR005031">
    <property type="entry name" value="COQ10_START"/>
</dbReference>
<gene>
    <name evidence="3" type="ORF">LX66_4752</name>
</gene>
<comment type="caution">
    <text evidence="3">The sequence shown here is derived from an EMBL/GenBank/DDBJ whole genome shotgun (WGS) entry which is preliminary data.</text>
</comment>
<accession>A0A562ST09</accession>